<proteinExistence type="predicted"/>
<evidence type="ECO:0000313" key="2">
    <source>
        <dbReference type="Proteomes" id="UP000789375"/>
    </source>
</evidence>
<organism evidence="1 2">
    <name type="scientific">Funneliformis mosseae</name>
    <name type="common">Endomycorrhizal fungus</name>
    <name type="synonym">Glomus mosseae</name>
    <dbReference type="NCBI Taxonomy" id="27381"/>
    <lineage>
        <taxon>Eukaryota</taxon>
        <taxon>Fungi</taxon>
        <taxon>Fungi incertae sedis</taxon>
        <taxon>Mucoromycota</taxon>
        <taxon>Glomeromycotina</taxon>
        <taxon>Glomeromycetes</taxon>
        <taxon>Glomerales</taxon>
        <taxon>Glomeraceae</taxon>
        <taxon>Funneliformis</taxon>
    </lineage>
</organism>
<reference evidence="1" key="1">
    <citation type="submission" date="2021-06" db="EMBL/GenBank/DDBJ databases">
        <authorList>
            <person name="Kallberg Y."/>
            <person name="Tangrot J."/>
            <person name="Rosling A."/>
        </authorList>
    </citation>
    <scope>NUCLEOTIDE SEQUENCE</scope>
    <source>
        <strain evidence="1">87-6 pot B 2015</strain>
    </source>
</reference>
<dbReference type="AlphaFoldDB" id="A0A9N9ISE6"/>
<feature type="non-terminal residue" evidence="1">
    <location>
        <position position="1"/>
    </location>
</feature>
<accession>A0A9N9ISE6</accession>
<sequence length="42" mass="5201">CRWLCHSGFDIMEIWRNGSVKWRCRSRLKTVEEMVRRQNIGY</sequence>
<dbReference type="EMBL" id="CAJVPP010023619">
    <property type="protein sequence ID" value="CAG8747774.1"/>
    <property type="molecule type" value="Genomic_DNA"/>
</dbReference>
<dbReference type="Proteomes" id="UP000789375">
    <property type="component" value="Unassembled WGS sequence"/>
</dbReference>
<protein>
    <submittedName>
        <fullName evidence="1">4152_t:CDS:1</fullName>
    </submittedName>
</protein>
<comment type="caution">
    <text evidence="1">The sequence shown here is derived from an EMBL/GenBank/DDBJ whole genome shotgun (WGS) entry which is preliminary data.</text>
</comment>
<keyword evidence="2" id="KW-1185">Reference proteome</keyword>
<name>A0A9N9ISE6_FUNMO</name>
<evidence type="ECO:0000313" key="1">
    <source>
        <dbReference type="EMBL" id="CAG8747774.1"/>
    </source>
</evidence>
<gene>
    <name evidence="1" type="ORF">FMOSSE_LOCUS16485</name>
</gene>